<protein>
    <submittedName>
        <fullName evidence="5">Ankyrin repeat protein</fullName>
    </submittedName>
</protein>
<dbReference type="InterPro" id="IPR036770">
    <property type="entry name" value="Ankyrin_rpt-contain_sf"/>
</dbReference>
<evidence type="ECO:0000259" key="4">
    <source>
        <dbReference type="Pfam" id="PF09372"/>
    </source>
</evidence>
<gene>
    <name evidence="5" type="ORF">fep_010</name>
</gene>
<feature type="repeat" description="ANK" evidence="3">
    <location>
        <begin position="372"/>
        <end position="404"/>
    </location>
</feature>
<dbReference type="SMART" id="SM00248">
    <property type="entry name" value="ANK"/>
    <property type="match status" value="10"/>
</dbReference>
<feature type="repeat" description="ANK" evidence="3">
    <location>
        <begin position="305"/>
        <end position="338"/>
    </location>
</feature>
<feature type="repeat" description="ANK" evidence="3">
    <location>
        <begin position="339"/>
        <end position="371"/>
    </location>
</feature>
<dbReference type="EMBL" id="KJ801920">
    <property type="protein sequence ID" value="AID46526.1"/>
    <property type="molecule type" value="Genomic_DNA"/>
</dbReference>
<reference evidence="5 6" key="1">
    <citation type="journal article" date="2014" name="BMC Genomics">
        <title>The complete genome sequences of poxviruses isolated from a penguin and a pigeon in South Africa and comparison to other sequenced avipoxviruses.</title>
        <authorList>
            <person name="Offerman K."/>
            <person name="Carulei O."/>
            <person name="van der Walt A.P."/>
            <person name="Douglass N."/>
            <person name="Williamson A.L."/>
        </authorList>
    </citation>
    <scope>NUCLEOTIDE SEQUENCE [LARGE SCALE GENOMIC DNA]</scope>
    <source>
        <strain evidence="5">FeP2</strain>
    </source>
</reference>
<dbReference type="Pfam" id="PF09372">
    <property type="entry name" value="PRANC"/>
    <property type="match status" value="1"/>
</dbReference>
<accession>A0A068EEB7</accession>
<dbReference type="PANTHER" id="PTHR24123:SF33">
    <property type="entry name" value="PROTEIN HOS4"/>
    <property type="match status" value="1"/>
</dbReference>
<feature type="repeat" description="ANK" evidence="3">
    <location>
        <begin position="439"/>
        <end position="477"/>
    </location>
</feature>
<dbReference type="InterPro" id="IPR002110">
    <property type="entry name" value="Ankyrin_rpt"/>
</dbReference>
<evidence type="ECO:0000256" key="1">
    <source>
        <dbReference type="ARBA" id="ARBA00022737"/>
    </source>
</evidence>
<dbReference type="InterPro" id="IPR051165">
    <property type="entry name" value="Multifunctional_ANK_Repeat"/>
</dbReference>
<dbReference type="Gene3D" id="1.25.40.20">
    <property type="entry name" value="Ankyrin repeat-containing domain"/>
    <property type="match status" value="3"/>
</dbReference>
<dbReference type="PANTHER" id="PTHR24123">
    <property type="entry name" value="ANKYRIN REPEAT-CONTAINING"/>
    <property type="match status" value="1"/>
</dbReference>
<feature type="repeat" description="ANK" evidence="3">
    <location>
        <begin position="166"/>
        <end position="198"/>
    </location>
</feature>
<dbReference type="Proteomes" id="UP000101521">
    <property type="component" value="Segment"/>
</dbReference>
<proteinExistence type="predicted"/>
<evidence type="ECO:0000313" key="6">
    <source>
        <dbReference type="Proteomes" id="UP000101521"/>
    </source>
</evidence>
<keyword evidence="1" id="KW-0677">Repeat</keyword>
<name>A0A068EEB7_9POXV</name>
<dbReference type="InterPro" id="IPR018272">
    <property type="entry name" value="PRANC_domain"/>
</dbReference>
<evidence type="ECO:0000256" key="3">
    <source>
        <dbReference type="PROSITE-ProRule" id="PRU00023"/>
    </source>
</evidence>
<dbReference type="PROSITE" id="PS50297">
    <property type="entry name" value="ANK_REP_REGION"/>
    <property type="match status" value="4"/>
</dbReference>
<dbReference type="Pfam" id="PF12796">
    <property type="entry name" value="Ank_2"/>
    <property type="match status" value="2"/>
</dbReference>
<dbReference type="SUPFAM" id="SSF48403">
    <property type="entry name" value="Ankyrin repeat"/>
    <property type="match status" value="1"/>
</dbReference>
<feature type="repeat" description="ANK" evidence="3">
    <location>
        <begin position="405"/>
        <end position="438"/>
    </location>
</feature>
<evidence type="ECO:0000256" key="2">
    <source>
        <dbReference type="ARBA" id="ARBA00023043"/>
    </source>
</evidence>
<evidence type="ECO:0000313" key="5">
    <source>
        <dbReference type="EMBL" id="AID46526.1"/>
    </source>
</evidence>
<sequence>MKPYELYRIMCTKSDEEIINAIKEYDIPNEENTTYGSIVLHPFHQALQIGKVALVDILSKDKNSLSLIDRYGYHPLHTACSKPRVNGILLDLLLYNRITGVDKLKHKLRNLTRAECIYVIRELVSGNPIKDVSILLPEVKKIMEDEVHIVKMLLDKDVDINCVDVYKEKPLHNAIKSCNVEIVKLLLDYGANPNEITLNGYTILDYVILYGNKEIFKLLIDKCDDTTKKRTSYINAFIYKKVEISECILDLENKIITDNKDILENIFTTSYYDHPLHYVCYNISFKRIIKRLIDKCSNINTKNRNGNTPLHIICKSDYEICYVKMIIDSGADINSRNICGITPLYNATDSRSFEKVSLLLSLGADTNIEDCCGKTPLYIASKYGDTSIVSILIDHGADVNHTDFYGNSVLQAAFNNSNSLDIVTKLLEKGANVNSVNSLSLTPLYRACINSKESIENRLKTIKLLIDYGAEINYYSSNNSCLLCRVNKIPQVVELLLENGLDANKLYNTSMGITAVLNDDIFDNLNSIHYVIVHIALQSYTNPCITKNPGFINNLEGIEKSSIKKEIWLKCENELRTIFNTRINKSYYLSIFLTSNNVRLLSKLVNNTLLNELDFSNFNIYGLRLKKSIDIARNRSELVYNSKERLDSLSSYDSEWNLLPTEIKLSILDLLSDKDLYSLI</sequence>
<dbReference type="Pfam" id="PF00023">
    <property type="entry name" value="Ank"/>
    <property type="match status" value="1"/>
</dbReference>
<keyword evidence="6" id="KW-1185">Reference proteome</keyword>
<dbReference type="RefSeq" id="YP_009046250.1">
    <property type="nucleotide sequence ID" value="NC_024447.1"/>
</dbReference>
<dbReference type="PRINTS" id="PR01415">
    <property type="entry name" value="ANKYRIN"/>
</dbReference>
<dbReference type="PROSITE" id="PS50088">
    <property type="entry name" value="ANK_REPEAT"/>
    <property type="match status" value="6"/>
</dbReference>
<keyword evidence="2 3" id="KW-0040">ANK repeat</keyword>
<feature type="domain" description="PRANC" evidence="4">
    <location>
        <begin position="590"/>
        <end position="680"/>
    </location>
</feature>
<dbReference type="GeneID" id="19737734"/>
<dbReference type="KEGG" id="vg:19737734"/>
<organism evidence="5 6">
    <name type="scientific">Pigeonpox virus</name>
    <dbReference type="NCBI Taxonomy" id="10264"/>
    <lineage>
        <taxon>Viruses</taxon>
        <taxon>Varidnaviria</taxon>
        <taxon>Bamfordvirae</taxon>
        <taxon>Nucleocytoviricota</taxon>
        <taxon>Pokkesviricetes</taxon>
        <taxon>Chitovirales</taxon>
        <taxon>Poxviridae</taxon>
        <taxon>Chordopoxvirinae</taxon>
        <taxon>Avipoxvirus</taxon>
        <taxon>Avipoxvirus pigeonpox</taxon>
    </lineage>
</organism>